<evidence type="ECO:0000313" key="1">
    <source>
        <dbReference type="EMBL" id="WNO29936.1"/>
    </source>
</evidence>
<protein>
    <submittedName>
        <fullName evidence="1">Uncharacterized protein</fullName>
    </submittedName>
</protein>
<proteinExistence type="predicted"/>
<dbReference type="EMBL" id="OQ884030">
    <property type="protein sequence ID" value="WNO29936.1"/>
    <property type="molecule type" value="Genomic_DNA"/>
</dbReference>
<name>A0AA96KRI6_9CAUD</name>
<accession>A0AA96KRI6</accession>
<sequence>MSREITVNPKVRDLPPQVVKGALYRAVNRVGVKSMLGNSTVLHVYEWLTGFVDTGRMDQNSHTCPAYKVDPNCKVCCFILDHFNTFRHIVCSEPLADLVTLMREIKLRADSAFYVEDKDEELIVAVTTMYLLEAAEGINKEVLKAELSEMEENGGFCLKGLNENVYFDEKFEASPLDRLLTTPKEEAINYRKAEWEGVTPVKHPKTSEIIEMDVDSLLDMYTHYKQLNSFYGDGSFNRQLGVIEAALKEHAKAREKSNG</sequence>
<reference evidence="1" key="1">
    <citation type="submission" date="2023-04" db="EMBL/GenBank/DDBJ databases">
        <authorList>
            <person name="Zhang X."/>
        </authorList>
    </citation>
    <scope>NUCLEOTIDE SEQUENCE</scope>
</reference>
<organism evidence="1">
    <name type="scientific">Bacillus phage SDFMU_Pbc</name>
    <dbReference type="NCBI Taxonomy" id="3076135"/>
    <lineage>
        <taxon>Viruses</taxon>
        <taxon>Duplodnaviria</taxon>
        <taxon>Heunggongvirae</taxon>
        <taxon>Uroviricota</taxon>
        <taxon>Caudoviricetes</taxon>
        <taxon>Herelleviridae</taxon>
        <taxon>Bastillevirinae</taxon>
        <taxon>Agatevirus</taxon>
        <taxon>Agatevirus agate</taxon>
    </lineage>
</organism>